<organism evidence="2 3">
    <name type="scientific">Orbilia oligospora</name>
    <name type="common">Nematode-trapping fungus</name>
    <name type="synonym">Arthrobotrys oligospora</name>
    <dbReference type="NCBI Taxonomy" id="2813651"/>
    <lineage>
        <taxon>Eukaryota</taxon>
        <taxon>Fungi</taxon>
        <taxon>Dikarya</taxon>
        <taxon>Ascomycota</taxon>
        <taxon>Pezizomycotina</taxon>
        <taxon>Orbiliomycetes</taxon>
        <taxon>Orbiliales</taxon>
        <taxon>Orbiliaceae</taxon>
        <taxon>Orbilia</taxon>
    </lineage>
</organism>
<dbReference type="AlphaFoldDB" id="A0A7C8JP05"/>
<feature type="compositionally biased region" description="Low complexity" evidence="1">
    <location>
        <begin position="83"/>
        <end position="93"/>
    </location>
</feature>
<name>A0A7C8JP05_ORBOL</name>
<feature type="compositionally biased region" description="Low complexity" evidence="1">
    <location>
        <begin position="33"/>
        <end position="50"/>
    </location>
</feature>
<sequence>MERISRASKAFHRNSKNLRDSPPPETPTDRSRFGSLRSSRSSRNSTHGGSQDNIKSPSPTGKSASSIGYSPLQSQHQNSFNYPAPAAAPTSAPQRVSQKIQPKVDVVVSPRPSRYQPPSPASTIGDSVKGPLSPELGLAISDVLTPPATPPPDHIPRHSRSSIGKSAGMSISSRQSGSLQRIRSTSSLSSSISNGSSHDSYKLENEEASQSPDPRRITSTFGTAPSSYKGPQPMPSNSRPSNSPTAYNGLSLGSHTSPTTISPSTMPPPPPRVSAARRSVSNPNLKLGPKRSSSKTNPFAHELAQVSELAEDMGLDFVDNDVMVRKGLQKFSAKDYLDVIRDVALYPIEFDYEQVSSPVVTSPVVPLVPERRRKPAVTIPDRRHAIPMPHMISPQPVAGQSIAVGGWI</sequence>
<feature type="compositionally biased region" description="Polar residues" evidence="1">
    <location>
        <begin position="51"/>
        <end position="81"/>
    </location>
</feature>
<accession>A0A7C8JP05</accession>
<proteinExistence type="predicted"/>
<feature type="compositionally biased region" description="Low complexity" evidence="1">
    <location>
        <begin position="254"/>
        <end position="264"/>
    </location>
</feature>
<comment type="caution">
    <text evidence="2">The sequence shown here is derived from an EMBL/GenBank/DDBJ whole genome shotgun (WGS) entry which is preliminary data.</text>
</comment>
<feature type="compositionally biased region" description="Polar residues" evidence="1">
    <location>
        <begin position="161"/>
        <end position="183"/>
    </location>
</feature>
<evidence type="ECO:0000313" key="3">
    <source>
        <dbReference type="Proteomes" id="UP000480548"/>
    </source>
</evidence>
<protein>
    <submittedName>
        <fullName evidence="2">Uncharacterized protein</fullName>
    </submittedName>
</protein>
<reference evidence="2 3" key="1">
    <citation type="submission" date="2019-06" db="EMBL/GenBank/DDBJ databases">
        <authorList>
            <person name="Palmer J.M."/>
        </authorList>
    </citation>
    <scope>NUCLEOTIDE SEQUENCE [LARGE SCALE GENOMIC DNA]</scope>
    <source>
        <strain evidence="2 3">TWF703</strain>
    </source>
</reference>
<dbReference type="Proteomes" id="UP000480548">
    <property type="component" value="Unassembled WGS sequence"/>
</dbReference>
<evidence type="ECO:0000256" key="1">
    <source>
        <dbReference type="SAM" id="MobiDB-lite"/>
    </source>
</evidence>
<feature type="compositionally biased region" description="Low complexity" evidence="1">
    <location>
        <begin position="184"/>
        <end position="198"/>
    </location>
</feature>
<gene>
    <name evidence="2" type="ORF">TWF703_008993</name>
</gene>
<dbReference type="EMBL" id="WIQZ01000064">
    <property type="protein sequence ID" value="KAF3129149.1"/>
    <property type="molecule type" value="Genomic_DNA"/>
</dbReference>
<feature type="compositionally biased region" description="Low complexity" evidence="1">
    <location>
        <begin position="235"/>
        <end position="244"/>
    </location>
</feature>
<feature type="compositionally biased region" description="Polar residues" evidence="1">
    <location>
        <begin position="208"/>
        <end position="226"/>
    </location>
</feature>
<evidence type="ECO:0000313" key="2">
    <source>
        <dbReference type="EMBL" id="KAF3129149.1"/>
    </source>
</evidence>
<feature type="region of interest" description="Disordered" evidence="1">
    <location>
        <begin position="1"/>
        <end position="298"/>
    </location>
</feature>